<accession>T0H7D1</accession>
<evidence type="ECO:0000313" key="2">
    <source>
        <dbReference type="Proteomes" id="UP000015445"/>
    </source>
</evidence>
<keyword evidence="2" id="KW-1185">Reference proteome</keyword>
<dbReference type="AlphaFoldDB" id="T0H7D1"/>
<dbReference type="EMBL" id="AOHD02000045">
    <property type="protein sequence ID" value="EQA79708.1"/>
    <property type="molecule type" value="Genomic_DNA"/>
</dbReference>
<protein>
    <submittedName>
        <fullName evidence="1">Uncharacterized protein</fullName>
    </submittedName>
</protein>
<name>T0H7D1_9LEPT</name>
<comment type="caution">
    <text evidence="1">The sequence shown here is derived from an EMBL/GenBank/DDBJ whole genome shotgun (WGS) entry which is preliminary data.</text>
</comment>
<dbReference type="Proteomes" id="UP000015445">
    <property type="component" value="Unassembled WGS sequence"/>
</dbReference>
<evidence type="ECO:0000313" key="1">
    <source>
        <dbReference type="EMBL" id="EQA79708.1"/>
    </source>
</evidence>
<reference evidence="1" key="1">
    <citation type="submission" date="2013-05" db="EMBL/GenBank/DDBJ databases">
        <authorList>
            <person name="Harkins D.M."/>
            <person name="Durkin A.S."/>
            <person name="Brinkac L.M."/>
            <person name="Haft D.H."/>
            <person name="Selengut J.D."/>
            <person name="Sanka R."/>
            <person name="DePew J."/>
            <person name="Purushe J."/>
            <person name="Galloway R.L."/>
            <person name="Vinetz J.M."/>
            <person name="Sutton G.G."/>
            <person name="Nierman W.C."/>
            <person name="Fouts D.E."/>
        </authorList>
    </citation>
    <scope>NUCLEOTIDE SEQUENCE [LARGE SCALE GENOMIC DNA]</scope>
    <source>
        <strain evidence="1">80-412</strain>
    </source>
</reference>
<proteinExistence type="predicted"/>
<gene>
    <name evidence="1" type="ORF">LEP1GSC193_0317</name>
</gene>
<organism evidence="1 2">
    <name type="scientific">Leptospira alstonii serovar Pingchang str. 80-412</name>
    <dbReference type="NCBI Taxonomy" id="1218564"/>
    <lineage>
        <taxon>Bacteria</taxon>
        <taxon>Pseudomonadati</taxon>
        <taxon>Spirochaetota</taxon>
        <taxon>Spirochaetia</taxon>
        <taxon>Leptospirales</taxon>
        <taxon>Leptospiraceae</taxon>
        <taxon>Leptospira</taxon>
    </lineage>
</organism>
<sequence length="58" mass="6896">MSSSKQFPGIQKVDWNEIRNKTSKPQEIHKAKRNIFEHPYEGESDIHNFLKIKEKSQL</sequence>